<dbReference type="PANTHER" id="PTHR11926">
    <property type="entry name" value="GLUCOSYL/GLUCURONOSYL TRANSFERASES"/>
    <property type="match status" value="1"/>
</dbReference>
<dbReference type="Pfam" id="PF00201">
    <property type="entry name" value="UDPGT"/>
    <property type="match status" value="1"/>
</dbReference>
<keyword evidence="4" id="KW-1185">Reference proteome</keyword>
<comment type="caution">
    <text evidence="3">The sequence shown here is derived from an EMBL/GenBank/DDBJ whole genome shotgun (WGS) entry which is preliminary data.</text>
</comment>
<dbReference type="GO" id="GO:0080044">
    <property type="term" value="F:quercetin 7-O-glucosyltransferase activity"/>
    <property type="evidence" value="ECO:0000318"/>
    <property type="project" value="GO_Central"/>
</dbReference>
<comment type="similarity">
    <text evidence="1">Belongs to the UDP-glycosyltransferase family.</text>
</comment>
<reference evidence="4" key="1">
    <citation type="journal article" date="2016" name="Nat. Biotechnol.">
        <title>Sequencing wild and cultivated cassava and related species reveals extensive interspecific hybridization and genetic diversity.</title>
        <authorList>
            <person name="Bredeson J.V."/>
            <person name="Lyons J.B."/>
            <person name="Prochnik S.E."/>
            <person name="Wu G.A."/>
            <person name="Ha C.M."/>
            <person name="Edsinger-Gonzales E."/>
            <person name="Grimwood J."/>
            <person name="Schmutz J."/>
            <person name="Rabbi I.Y."/>
            <person name="Egesi C."/>
            <person name="Nauluvula P."/>
            <person name="Lebot V."/>
            <person name="Ndunguru J."/>
            <person name="Mkamilo G."/>
            <person name="Bart R.S."/>
            <person name="Setter T.L."/>
            <person name="Gleadow R.M."/>
            <person name="Kulakow P."/>
            <person name="Ferguson M.E."/>
            <person name="Rounsley S."/>
            <person name="Rokhsar D.S."/>
        </authorList>
    </citation>
    <scope>NUCLEOTIDE SEQUENCE [LARGE SCALE GENOMIC DNA]</scope>
    <source>
        <strain evidence="4">cv. AM560-2</strain>
    </source>
</reference>
<dbReference type="AlphaFoldDB" id="A0A2C9UKZ1"/>
<evidence type="ECO:0000256" key="2">
    <source>
        <dbReference type="ARBA" id="ARBA00022679"/>
    </source>
</evidence>
<dbReference type="InterPro" id="IPR002213">
    <property type="entry name" value="UDP_glucos_trans"/>
</dbReference>
<organism evidence="3 4">
    <name type="scientific">Manihot esculenta</name>
    <name type="common">Cassava</name>
    <name type="synonym">Jatropha manihot</name>
    <dbReference type="NCBI Taxonomy" id="3983"/>
    <lineage>
        <taxon>Eukaryota</taxon>
        <taxon>Viridiplantae</taxon>
        <taxon>Streptophyta</taxon>
        <taxon>Embryophyta</taxon>
        <taxon>Tracheophyta</taxon>
        <taxon>Spermatophyta</taxon>
        <taxon>Magnoliopsida</taxon>
        <taxon>eudicotyledons</taxon>
        <taxon>Gunneridae</taxon>
        <taxon>Pentapetalae</taxon>
        <taxon>rosids</taxon>
        <taxon>fabids</taxon>
        <taxon>Malpighiales</taxon>
        <taxon>Euphorbiaceae</taxon>
        <taxon>Crotonoideae</taxon>
        <taxon>Manihoteae</taxon>
        <taxon>Manihot</taxon>
    </lineage>
</organism>
<dbReference type="GO" id="GO:0080043">
    <property type="term" value="F:quercetin 3-O-glucosyltransferase activity"/>
    <property type="evidence" value="ECO:0000318"/>
    <property type="project" value="GO_Central"/>
</dbReference>
<dbReference type="PANTHER" id="PTHR11926:SF1412">
    <property type="entry name" value="UDP-GLYCOSYLTRANSFERASE 83A1-LIKE"/>
    <property type="match status" value="1"/>
</dbReference>
<dbReference type="Proteomes" id="UP000091857">
    <property type="component" value="Chromosome 14"/>
</dbReference>
<accession>A0A2C9UKZ1</accession>
<dbReference type="OrthoDB" id="5835829at2759"/>
<dbReference type="FunFam" id="3.40.50.2000:FF:000061">
    <property type="entry name" value="UDP-glycosyltransferase 83A1"/>
    <property type="match status" value="1"/>
</dbReference>
<evidence type="ECO:0008006" key="5">
    <source>
        <dbReference type="Google" id="ProtNLM"/>
    </source>
</evidence>
<proteinExistence type="inferred from homology"/>
<dbReference type="OMA" id="DSICISW"/>
<dbReference type="Gramene" id="Manes.14G084500.1.v8.1">
    <property type="protein sequence ID" value="Manes.14G084500.1.v8.1.CDS"/>
    <property type="gene ID" value="Manes.14G084500.v8.1"/>
</dbReference>
<dbReference type="FunFam" id="3.40.50.2000:FF:000108">
    <property type="entry name" value="UDP-glycosyltransferase 83A1"/>
    <property type="match status" value="1"/>
</dbReference>
<sequence>MDRKPHVIAIPCAAQSHVASLVKLAYKLAEHEIKVTFVNADFVHAKIMAALPLEFQQQNQIRFVSIPDGSESDDDRNDSIKHNQSILRVMPGHLQNLIEKINQSGDDEQITCVIADITAGWALELAMSMSIKRAAFLPAGLGNSALALHIPKLIESGVIDVNGMPIRDEMIVLSKDIPAWSPRNVTWSCPGNPEFQKFLFQCYSTKVSEYVMISDWTITDSFYELEQPAYNLIPNVLPVGPLTSTRMIHNPGSFWPEDQTCLSWLDEQPTGSVIYVAFGSLRLFSKQELDELALGLELVGQPFLWVVRPQIMNGMRAEFPDGFMERVADRGKIVEWSSQEKVLCHPSIACFLSHCGWNSIMEGLSKGIPFLCWPFFADQLHNRDYICETWKIGLSLSPDQHGTVTRHEIETKIRALISDDAIKANALNLKEMASKSVAAGGSSFKNFQAFVEQLRSSC</sequence>
<evidence type="ECO:0000256" key="1">
    <source>
        <dbReference type="ARBA" id="ARBA00009995"/>
    </source>
</evidence>
<keyword evidence="2" id="KW-0808">Transferase</keyword>
<gene>
    <name evidence="3" type="ORF">MANES_14G084500v8</name>
</gene>
<name>A0A2C9UKZ1_MANES</name>
<dbReference type="SUPFAM" id="SSF53756">
    <property type="entry name" value="UDP-Glycosyltransferase/glycogen phosphorylase"/>
    <property type="match status" value="1"/>
</dbReference>
<dbReference type="Gene3D" id="3.40.50.2000">
    <property type="entry name" value="Glycogen Phosphorylase B"/>
    <property type="match status" value="2"/>
</dbReference>
<dbReference type="CDD" id="cd03784">
    <property type="entry name" value="GT1_Gtf-like"/>
    <property type="match status" value="1"/>
</dbReference>
<evidence type="ECO:0000313" key="3">
    <source>
        <dbReference type="EMBL" id="OAY31113.1"/>
    </source>
</evidence>
<protein>
    <recommendedName>
        <fullName evidence="5">Glycosyltransferase</fullName>
    </recommendedName>
</protein>
<dbReference type="GO" id="GO:0005737">
    <property type="term" value="C:cytoplasm"/>
    <property type="evidence" value="ECO:0000318"/>
    <property type="project" value="GO_Central"/>
</dbReference>
<evidence type="ECO:0000313" key="4">
    <source>
        <dbReference type="Proteomes" id="UP000091857"/>
    </source>
</evidence>
<dbReference type="EMBL" id="CM004400">
    <property type="protein sequence ID" value="OAY31113.1"/>
    <property type="molecule type" value="Genomic_DNA"/>
</dbReference>